<comment type="caution">
    <text evidence="3">The sequence shown here is derived from an EMBL/GenBank/DDBJ whole genome shotgun (WGS) entry which is preliminary data.</text>
</comment>
<dbReference type="EMBL" id="SNYC01000005">
    <property type="protein sequence ID" value="TDQ08725.1"/>
    <property type="molecule type" value="Genomic_DNA"/>
</dbReference>
<sequence length="273" mass="31145">MKHLILAALLVSGLASASAQSISYKKDSTTNHKGKFTWKFHTSEEEFDRPKSKDDSAKLAKANKGRFVGGLTFTRIDIGYMRLIDNGSFTLSPENEFLDYRGGKTSMFSFDIVQLGYRFNQNFKIAVAGGFDWTHIRLNKDITIQKNTPVLTYIEEPADFHFEKNRFSSSYIHIPLNFEFRTNENDNGKRFYFVAGPEVSFLLNGKVKQISQERGKVKVKDDYRFQAFRTGGTVRFGYDGLGFFTKYYFNDMFASTPQKGLTNMAFGITLGLN</sequence>
<dbReference type="Proteomes" id="UP000295620">
    <property type="component" value="Unassembled WGS sequence"/>
</dbReference>
<dbReference type="InterPro" id="IPR025665">
    <property type="entry name" value="Beta-barrel_OMP_2"/>
</dbReference>
<evidence type="ECO:0000259" key="2">
    <source>
        <dbReference type="Pfam" id="PF13568"/>
    </source>
</evidence>
<evidence type="ECO:0000313" key="4">
    <source>
        <dbReference type="Proteomes" id="UP000295620"/>
    </source>
</evidence>
<evidence type="ECO:0000313" key="3">
    <source>
        <dbReference type="EMBL" id="TDQ08725.1"/>
    </source>
</evidence>
<accession>A0A4R6STF3</accession>
<protein>
    <submittedName>
        <fullName evidence="3">Outer membrane protein with beta-barrel domain</fullName>
    </submittedName>
</protein>
<feature type="domain" description="Outer membrane protein beta-barrel" evidence="2">
    <location>
        <begin position="113"/>
        <end position="249"/>
    </location>
</feature>
<keyword evidence="4" id="KW-1185">Reference proteome</keyword>
<organism evidence="3 4">
    <name type="scientific">Pedobacter metabolipauper</name>
    <dbReference type="NCBI Taxonomy" id="425513"/>
    <lineage>
        <taxon>Bacteria</taxon>
        <taxon>Pseudomonadati</taxon>
        <taxon>Bacteroidota</taxon>
        <taxon>Sphingobacteriia</taxon>
        <taxon>Sphingobacteriales</taxon>
        <taxon>Sphingobacteriaceae</taxon>
        <taxon>Pedobacter</taxon>
    </lineage>
</organism>
<dbReference type="OrthoDB" id="666719at2"/>
<gene>
    <name evidence="3" type="ORF">ATK78_3243</name>
</gene>
<name>A0A4R6STF3_9SPHI</name>
<reference evidence="3 4" key="1">
    <citation type="submission" date="2019-03" db="EMBL/GenBank/DDBJ databases">
        <title>Genomic Encyclopedia of Archaeal and Bacterial Type Strains, Phase II (KMG-II): from individual species to whole genera.</title>
        <authorList>
            <person name="Goeker M."/>
        </authorList>
    </citation>
    <scope>NUCLEOTIDE SEQUENCE [LARGE SCALE GENOMIC DNA]</scope>
    <source>
        <strain evidence="3 4">DSM 19035</strain>
    </source>
</reference>
<dbReference type="RefSeq" id="WP_133577071.1">
    <property type="nucleotide sequence ID" value="NZ_SNYC01000005.1"/>
</dbReference>
<proteinExistence type="predicted"/>
<evidence type="ECO:0000256" key="1">
    <source>
        <dbReference type="SAM" id="SignalP"/>
    </source>
</evidence>
<feature type="chain" id="PRO_5020836416" evidence="1">
    <location>
        <begin position="18"/>
        <end position="273"/>
    </location>
</feature>
<dbReference type="AlphaFoldDB" id="A0A4R6STF3"/>
<dbReference type="Pfam" id="PF13568">
    <property type="entry name" value="OMP_b-brl_2"/>
    <property type="match status" value="1"/>
</dbReference>
<feature type="signal peptide" evidence="1">
    <location>
        <begin position="1"/>
        <end position="17"/>
    </location>
</feature>
<keyword evidence="1" id="KW-0732">Signal</keyword>